<keyword evidence="6 12" id="KW-1133">Transmembrane helix</keyword>
<gene>
    <name evidence="18" type="primary">LOC103361986</name>
</gene>
<dbReference type="Gene3D" id="3.40.50.11530">
    <property type="match status" value="1"/>
</dbReference>
<sequence>MFKMRFGTALALLVALVSPLRAQCTTTCQMSSQSGYVEGQCPITLTPDPFLDEWGIYSECVTVRVWMKTEDFSSKNPAIEIHTSISKLMLSPTLKNANKLNKRCHVKSQGSRVRCVTKQLQYSNTSFTLWELVHDCADAEAGSAVYVSYSAPSTRCNVTYTVRGPRPDFDLSVDQSSKSINVTVKPQGDVMPVYANWCYLKRGNNCLGGPDSKRININPSQPQSAVLTFPYLLPCVCVQVYYTYTDAWRRIKCLFQNSSLIDHRDVWRTSEVALYESKLTWSSECPANSMNISASLCWMQREHVCTPILGSTLEKDNGPTLVYNTSMVDKHPQMCVRFSLQDSHNITCLFTSDMSSWEAYIGPSRQSIVVYLTSSAPAKFSAQLCVLTETGCRPMGPAHSLTMDGNTKKEKMIYLPLRSLAEKPCVQVWQSDPALHGRRILCPDYMRNRSGLYAVAVLIFVTVVALMGIFIHRVTKSGATGCLYIQKPLLLVCSSDQPSHVSAVCAFASFLQGELGATVHTALWAQSSQRQAGTQAGVADLGPLPWLYGQWEAVCKAQGKVLIIWSPEAKKTYDNWREEKVNLDEKERNKEDSEKVNGEVEEKDLKLNGRKWKKAKATENKDGVKLCDDKDWCQRKEASMVIGPVFKAALACLEGALQRCKTREVAIVYFHGLGHGRDIPKAFRGIPRFCLPEDFGGLMQELGQTIRRTKTGKYRWHCWPRLLSKVLSVWLARRLAQRLQTLLPKT</sequence>
<name>A0A3B5B3Y8_9TELE</name>
<evidence type="ECO:0000256" key="4">
    <source>
        <dbReference type="ARBA" id="ARBA00022692"/>
    </source>
</evidence>
<proteinExistence type="predicted"/>
<keyword evidence="8" id="KW-0675">Receptor</keyword>
<dbReference type="GO" id="GO:0030368">
    <property type="term" value="F:interleukin-17 receptor activity"/>
    <property type="evidence" value="ECO:0007669"/>
    <property type="project" value="InterPro"/>
</dbReference>
<keyword evidence="7 12" id="KW-0472">Membrane</keyword>
<evidence type="ECO:0000256" key="13">
    <source>
        <dbReference type="SAM" id="SignalP"/>
    </source>
</evidence>
<dbReference type="InterPro" id="IPR027841">
    <property type="entry name" value="IL-17_rcpt_C/E_N"/>
</dbReference>
<evidence type="ECO:0000256" key="11">
    <source>
        <dbReference type="SAM" id="Coils"/>
    </source>
</evidence>
<dbReference type="Proteomes" id="UP000694891">
    <property type="component" value="Unplaced"/>
</dbReference>
<feature type="signal peptide" evidence="13">
    <location>
        <begin position="1"/>
        <end position="22"/>
    </location>
</feature>
<dbReference type="PANTHER" id="PTHR15583">
    <property type="entry name" value="INTERLEUKIN-17 RECEPTOR"/>
    <property type="match status" value="1"/>
</dbReference>
<feature type="chain" id="PRO_5044592171" evidence="13">
    <location>
        <begin position="23"/>
        <end position="746"/>
    </location>
</feature>
<evidence type="ECO:0000256" key="3">
    <source>
        <dbReference type="ARBA" id="ARBA00022475"/>
    </source>
</evidence>
<keyword evidence="10" id="KW-0395">Inflammatory response</keyword>
<dbReference type="Pfam" id="PF08357">
    <property type="entry name" value="SEFIR"/>
    <property type="match status" value="1"/>
</dbReference>
<feature type="coiled-coil region" evidence="11">
    <location>
        <begin position="573"/>
        <end position="603"/>
    </location>
</feature>
<evidence type="ECO:0000256" key="5">
    <source>
        <dbReference type="ARBA" id="ARBA00022729"/>
    </source>
</evidence>
<dbReference type="STRING" id="144197.ENSSPAP00000027865"/>
<keyword evidence="11" id="KW-0175">Coiled coil</keyword>
<dbReference type="InterPro" id="IPR013568">
    <property type="entry name" value="SEFIR_dom"/>
</dbReference>
<dbReference type="PANTHER" id="PTHR15583:SF21">
    <property type="entry name" value="INTERLEUKIN-17 RECEPTOR E-LIKE"/>
    <property type="match status" value="1"/>
</dbReference>
<dbReference type="GO" id="GO:0005886">
    <property type="term" value="C:plasma membrane"/>
    <property type="evidence" value="ECO:0007669"/>
    <property type="project" value="UniProtKB-SubCell"/>
</dbReference>
<evidence type="ECO:0000256" key="10">
    <source>
        <dbReference type="ARBA" id="ARBA00023198"/>
    </source>
</evidence>
<dbReference type="AlphaFoldDB" id="A0A3B5B3Y8"/>
<evidence type="ECO:0000313" key="18">
    <source>
        <dbReference type="RefSeq" id="XP_008286445.1"/>
    </source>
</evidence>
<feature type="transmembrane region" description="Helical" evidence="12">
    <location>
        <begin position="451"/>
        <end position="471"/>
    </location>
</feature>
<dbReference type="Ensembl" id="ENSSPAT00000028319.1">
    <property type="protein sequence ID" value="ENSSPAP00000027865.1"/>
    <property type="gene ID" value="ENSSPAG00000021012.1"/>
</dbReference>
<organism evidence="16">
    <name type="scientific">Stegastes partitus</name>
    <name type="common">bicolor damselfish</name>
    <dbReference type="NCBI Taxonomy" id="144197"/>
    <lineage>
        <taxon>Eukaryota</taxon>
        <taxon>Metazoa</taxon>
        <taxon>Chordata</taxon>
        <taxon>Craniata</taxon>
        <taxon>Vertebrata</taxon>
        <taxon>Euteleostomi</taxon>
        <taxon>Actinopterygii</taxon>
        <taxon>Neopterygii</taxon>
        <taxon>Teleostei</taxon>
        <taxon>Neoteleostei</taxon>
        <taxon>Acanthomorphata</taxon>
        <taxon>Ovalentaria</taxon>
        <taxon>Pomacentridae</taxon>
        <taxon>Stegastes</taxon>
    </lineage>
</organism>
<reference evidence="18" key="2">
    <citation type="submission" date="2025-04" db="UniProtKB">
        <authorList>
            <consortium name="RefSeq"/>
        </authorList>
    </citation>
    <scope>IDENTIFICATION</scope>
</reference>
<keyword evidence="5 13" id="KW-0732">Signal</keyword>
<dbReference type="GeneID" id="103361986"/>
<keyword evidence="3" id="KW-1003">Cell membrane</keyword>
<feature type="domain" description="SEFIR" evidence="14">
    <location>
        <begin position="489"/>
        <end position="702"/>
    </location>
</feature>
<evidence type="ECO:0000256" key="2">
    <source>
        <dbReference type="ARBA" id="ARBA00004479"/>
    </source>
</evidence>
<evidence type="ECO:0000259" key="15">
    <source>
        <dbReference type="Pfam" id="PF15037"/>
    </source>
</evidence>
<dbReference type="InterPro" id="IPR039465">
    <property type="entry name" value="IL-17_rcpt-like"/>
</dbReference>
<keyword evidence="9" id="KW-0325">Glycoprotein</keyword>
<feature type="domain" description="Interleukin-17 receptor C/E N-terminal" evidence="15">
    <location>
        <begin position="60"/>
        <end position="433"/>
    </location>
</feature>
<evidence type="ECO:0000259" key="14">
    <source>
        <dbReference type="Pfam" id="PF08357"/>
    </source>
</evidence>
<dbReference type="GeneTree" id="ENSGT00940000161421"/>
<evidence type="ECO:0000256" key="1">
    <source>
        <dbReference type="ARBA" id="ARBA00004162"/>
    </source>
</evidence>
<comment type="subcellular location">
    <subcellularLocation>
        <location evidence="1">Cell membrane</location>
        <topology evidence="1">Single-pass membrane protein</topology>
    </subcellularLocation>
    <subcellularLocation>
        <location evidence="2">Membrane</location>
        <topology evidence="2">Single-pass type I membrane protein</topology>
    </subcellularLocation>
</comment>
<evidence type="ECO:0000313" key="17">
    <source>
        <dbReference type="Proteomes" id="UP000694891"/>
    </source>
</evidence>
<evidence type="ECO:0000256" key="12">
    <source>
        <dbReference type="SAM" id="Phobius"/>
    </source>
</evidence>
<evidence type="ECO:0000256" key="7">
    <source>
        <dbReference type="ARBA" id="ARBA00023136"/>
    </source>
</evidence>
<accession>A0A3B5B3Y8</accession>
<keyword evidence="17" id="KW-1185">Reference proteome</keyword>
<evidence type="ECO:0000313" key="16">
    <source>
        <dbReference type="Ensembl" id="ENSSPAP00000027865.1"/>
    </source>
</evidence>
<dbReference type="Pfam" id="PF15037">
    <property type="entry name" value="IL17_R_N"/>
    <property type="match status" value="1"/>
</dbReference>
<evidence type="ECO:0000256" key="8">
    <source>
        <dbReference type="ARBA" id="ARBA00023170"/>
    </source>
</evidence>
<keyword evidence="4 12" id="KW-0812">Transmembrane</keyword>
<protein>
    <submittedName>
        <fullName evidence="16 18">Interleukin-17 receptor E-like</fullName>
    </submittedName>
</protein>
<reference evidence="16" key="1">
    <citation type="submission" date="2023-09" db="UniProtKB">
        <authorList>
            <consortium name="Ensembl"/>
        </authorList>
    </citation>
    <scope>IDENTIFICATION</scope>
</reference>
<dbReference type="OrthoDB" id="9894203at2759"/>
<dbReference type="RefSeq" id="XP_008286445.1">
    <property type="nucleotide sequence ID" value="XM_008288223.1"/>
</dbReference>
<evidence type="ECO:0000256" key="9">
    <source>
        <dbReference type="ARBA" id="ARBA00023180"/>
    </source>
</evidence>
<evidence type="ECO:0000256" key="6">
    <source>
        <dbReference type="ARBA" id="ARBA00022989"/>
    </source>
</evidence>
<dbReference type="GO" id="GO:0006954">
    <property type="term" value="P:inflammatory response"/>
    <property type="evidence" value="ECO:0007669"/>
    <property type="project" value="UniProtKB-KW"/>
</dbReference>